<reference evidence="7" key="1">
    <citation type="submission" date="2020-06" db="EMBL/GenBank/DDBJ databases">
        <authorList>
            <person name="Li T."/>
            <person name="Hu X."/>
            <person name="Zhang T."/>
            <person name="Song X."/>
            <person name="Zhang H."/>
            <person name="Dai N."/>
            <person name="Sheng W."/>
            <person name="Hou X."/>
            <person name="Wei L."/>
        </authorList>
    </citation>
    <scope>NUCLEOTIDE SEQUENCE</scope>
    <source>
        <strain evidence="7">KEN8</strain>
        <tissue evidence="7">Leaf</tissue>
    </source>
</reference>
<dbReference type="AlphaFoldDB" id="A0AAW2QMW3"/>
<evidence type="ECO:0000256" key="5">
    <source>
        <dbReference type="ARBA" id="ARBA00022801"/>
    </source>
</evidence>
<dbReference type="SUPFAM" id="SSF53474">
    <property type="entry name" value="alpha/beta-Hydrolases"/>
    <property type="match status" value="1"/>
</dbReference>
<dbReference type="PANTHER" id="PTHR46812">
    <property type="entry name" value="CARBOXYMETHYLENEBUTENOLIDASE HOMOLOG"/>
    <property type="match status" value="1"/>
</dbReference>
<protein>
    <recommendedName>
        <fullName evidence="3">Carboxymethylenebutenolidase homolog</fullName>
    </recommendedName>
</protein>
<comment type="caution">
    <text evidence="7">The sequence shown here is derived from an EMBL/GenBank/DDBJ whole genome shotgun (WGS) entry which is preliminary data.</text>
</comment>
<evidence type="ECO:0000313" key="7">
    <source>
        <dbReference type="EMBL" id="KAL0369168.1"/>
    </source>
</evidence>
<dbReference type="PANTHER" id="PTHR46812:SF1">
    <property type="entry name" value="CARBOXYMETHYLENEBUTENOLIDASE HOMOLOG"/>
    <property type="match status" value="1"/>
</dbReference>
<comment type="subcellular location">
    <subcellularLocation>
        <location evidence="1">Cytoplasm</location>
        <location evidence="1">Cytosol</location>
    </subcellularLocation>
</comment>
<dbReference type="GO" id="GO:0016787">
    <property type="term" value="F:hydrolase activity"/>
    <property type="evidence" value="ECO:0007669"/>
    <property type="project" value="UniProtKB-KW"/>
</dbReference>
<name>A0AAW2QMW3_9LAMI</name>
<evidence type="ECO:0000259" key="6">
    <source>
        <dbReference type="Pfam" id="PF01738"/>
    </source>
</evidence>
<dbReference type="GO" id="GO:0009507">
    <property type="term" value="C:chloroplast"/>
    <property type="evidence" value="ECO:0007669"/>
    <property type="project" value="TreeGrafter"/>
</dbReference>
<dbReference type="InterPro" id="IPR029058">
    <property type="entry name" value="AB_hydrolase_fold"/>
</dbReference>
<sequence>MGWTSSASPVFSAPPIYEPPHHKHKRPHPSYAYASLPSAKIQMAAKTAYSRKNSAVVQKSNLERWNMQRQWSSAVCKSNKLRVCCREVKVEESTSVRDDEACELVNGTEVSIGDGIRAYLFTAVKNNNATGILLLSDIFGFEDSATRDFAYRVACTGYNVLVPDLFNGDPWTKDRPNALLQQWITKHQSERIAKTIFASANWMVNELAAVGISRKVGIIGFCYGGGRVIDILAQDEGNYFGSGVSFYGTRIYSSVATNINVPLLLITGDNDALCPISLFEDITKRNKQSKMVVFPGRGHSFAHRPQTPEEDEDAEEAFMIMRNWLYNDLLTNT</sequence>
<dbReference type="Gene3D" id="3.40.50.1820">
    <property type="entry name" value="alpha/beta hydrolase"/>
    <property type="match status" value="1"/>
</dbReference>
<proteinExistence type="inferred from homology"/>
<evidence type="ECO:0000256" key="4">
    <source>
        <dbReference type="ARBA" id="ARBA00022490"/>
    </source>
</evidence>
<evidence type="ECO:0000256" key="2">
    <source>
        <dbReference type="ARBA" id="ARBA00008456"/>
    </source>
</evidence>
<organism evidence="7">
    <name type="scientific">Sesamum calycinum</name>
    <dbReference type="NCBI Taxonomy" id="2727403"/>
    <lineage>
        <taxon>Eukaryota</taxon>
        <taxon>Viridiplantae</taxon>
        <taxon>Streptophyta</taxon>
        <taxon>Embryophyta</taxon>
        <taxon>Tracheophyta</taxon>
        <taxon>Spermatophyta</taxon>
        <taxon>Magnoliopsida</taxon>
        <taxon>eudicotyledons</taxon>
        <taxon>Gunneridae</taxon>
        <taxon>Pentapetalae</taxon>
        <taxon>asterids</taxon>
        <taxon>lamiids</taxon>
        <taxon>Lamiales</taxon>
        <taxon>Pedaliaceae</taxon>
        <taxon>Sesamum</taxon>
    </lineage>
</organism>
<evidence type="ECO:0000256" key="1">
    <source>
        <dbReference type="ARBA" id="ARBA00004514"/>
    </source>
</evidence>
<evidence type="ECO:0000256" key="3">
    <source>
        <dbReference type="ARBA" id="ARBA00014180"/>
    </source>
</evidence>
<dbReference type="Pfam" id="PF01738">
    <property type="entry name" value="DLH"/>
    <property type="match status" value="1"/>
</dbReference>
<comment type="similarity">
    <text evidence="2">Belongs to the dienelactone hydrolase family.</text>
</comment>
<reference evidence="7" key="2">
    <citation type="journal article" date="2024" name="Plant">
        <title>Genomic evolution and insights into agronomic trait innovations of Sesamum species.</title>
        <authorList>
            <person name="Miao H."/>
            <person name="Wang L."/>
            <person name="Qu L."/>
            <person name="Liu H."/>
            <person name="Sun Y."/>
            <person name="Le M."/>
            <person name="Wang Q."/>
            <person name="Wei S."/>
            <person name="Zheng Y."/>
            <person name="Lin W."/>
            <person name="Duan Y."/>
            <person name="Cao H."/>
            <person name="Xiong S."/>
            <person name="Wang X."/>
            <person name="Wei L."/>
            <person name="Li C."/>
            <person name="Ma Q."/>
            <person name="Ju M."/>
            <person name="Zhao R."/>
            <person name="Li G."/>
            <person name="Mu C."/>
            <person name="Tian Q."/>
            <person name="Mei H."/>
            <person name="Zhang T."/>
            <person name="Gao T."/>
            <person name="Zhang H."/>
        </authorList>
    </citation>
    <scope>NUCLEOTIDE SEQUENCE</scope>
    <source>
        <strain evidence="7">KEN8</strain>
    </source>
</reference>
<gene>
    <name evidence="7" type="ORF">Scaly_1135700</name>
</gene>
<keyword evidence="4" id="KW-0963">Cytoplasm</keyword>
<keyword evidence="5" id="KW-0378">Hydrolase</keyword>
<dbReference type="EMBL" id="JACGWM010000006">
    <property type="protein sequence ID" value="KAL0369168.1"/>
    <property type="molecule type" value="Genomic_DNA"/>
</dbReference>
<feature type="domain" description="Dienelactone hydrolase" evidence="6">
    <location>
        <begin position="116"/>
        <end position="325"/>
    </location>
</feature>
<dbReference type="GO" id="GO:0005829">
    <property type="term" value="C:cytosol"/>
    <property type="evidence" value="ECO:0007669"/>
    <property type="project" value="UniProtKB-SubCell"/>
</dbReference>
<dbReference type="InterPro" id="IPR002925">
    <property type="entry name" value="Dienelactn_hydro"/>
</dbReference>
<accession>A0AAW2QMW3</accession>
<dbReference type="InterPro" id="IPR042946">
    <property type="entry name" value="CMBL"/>
</dbReference>